<name>A0A4C1Y3L7_EUMVA</name>
<dbReference type="EMBL" id="BGZK01001044">
    <property type="protein sequence ID" value="GBP69564.1"/>
    <property type="molecule type" value="Genomic_DNA"/>
</dbReference>
<comment type="caution">
    <text evidence="2">The sequence shown here is derived from an EMBL/GenBank/DDBJ whole genome shotgun (WGS) entry which is preliminary data.</text>
</comment>
<sequence>MIDWLEHRKWVTVLPRCMLDNVLKEMHDELWTGGHFGLTKTLAKLRERYFVKNAEKKVEKYTTLCRGYAREVRCGSEIPFVKGGSCLQLQRDSTSTVMHVELRRFIRAVRFPTQTRSGMTVDGLEIVSDGTRPPTGRGSPVDVPGEISALNVMNVGLMGPGARADSVSSFRRQTLRRFVRDLHSRGVLVNTWC</sequence>
<evidence type="ECO:0000313" key="2">
    <source>
        <dbReference type="EMBL" id="GBP69564.1"/>
    </source>
</evidence>
<proteinExistence type="predicted"/>
<dbReference type="InterPro" id="IPR041588">
    <property type="entry name" value="Integrase_H2C2"/>
</dbReference>
<dbReference type="Proteomes" id="UP000299102">
    <property type="component" value="Unassembled WGS sequence"/>
</dbReference>
<reference evidence="2 3" key="1">
    <citation type="journal article" date="2019" name="Commun. Biol.">
        <title>The bagworm genome reveals a unique fibroin gene that provides high tensile strength.</title>
        <authorList>
            <person name="Kono N."/>
            <person name="Nakamura H."/>
            <person name="Ohtoshi R."/>
            <person name="Tomita M."/>
            <person name="Numata K."/>
            <person name="Arakawa K."/>
        </authorList>
    </citation>
    <scope>NUCLEOTIDE SEQUENCE [LARGE SCALE GENOMIC DNA]</scope>
</reference>
<protein>
    <recommendedName>
        <fullName evidence="1">Integrase zinc-binding domain-containing protein</fullName>
    </recommendedName>
</protein>
<evidence type="ECO:0000259" key="1">
    <source>
        <dbReference type="Pfam" id="PF17921"/>
    </source>
</evidence>
<dbReference type="OrthoDB" id="7459009at2759"/>
<evidence type="ECO:0000313" key="3">
    <source>
        <dbReference type="Proteomes" id="UP000299102"/>
    </source>
</evidence>
<feature type="domain" description="Integrase zinc-binding" evidence="1">
    <location>
        <begin position="15"/>
        <end position="68"/>
    </location>
</feature>
<accession>A0A4C1Y3L7</accession>
<gene>
    <name evidence="2" type="ORF">EVAR_61349_1</name>
</gene>
<dbReference type="Gene3D" id="1.10.340.70">
    <property type="match status" value="1"/>
</dbReference>
<dbReference type="AlphaFoldDB" id="A0A4C1Y3L7"/>
<keyword evidence="3" id="KW-1185">Reference proteome</keyword>
<organism evidence="2 3">
    <name type="scientific">Eumeta variegata</name>
    <name type="common">Bagworm moth</name>
    <name type="synonym">Eumeta japonica</name>
    <dbReference type="NCBI Taxonomy" id="151549"/>
    <lineage>
        <taxon>Eukaryota</taxon>
        <taxon>Metazoa</taxon>
        <taxon>Ecdysozoa</taxon>
        <taxon>Arthropoda</taxon>
        <taxon>Hexapoda</taxon>
        <taxon>Insecta</taxon>
        <taxon>Pterygota</taxon>
        <taxon>Neoptera</taxon>
        <taxon>Endopterygota</taxon>
        <taxon>Lepidoptera</taxon>
        <taxon>Glossata</taxon>
        <taxon>Ditrysia</taxon>
        <taxon>Tineoidea</taxon>
        <taxon>Psychidae</taxon>
        <taxon>Oiketicinae</taxon>
        <taxon>Eumeta</taxon>
    </lineage>
</organism>
<dbReference type="Pfam" id="PF17921">
    <property type="entry name" value="Integrase_H2C2"/>
    <property type="match status" value="1"/>
</dbReference>